<feature type="compositionally biased region" description="Basic and acidic residues" evidence="1">
    <location>
        <begin position="1126"/>
        <end position="1136"/>
    </location>
</feature>
<feature type="compositionally biased region" description="Polar residues" evidence="1">
    <location>
        <begin position="894"/>
        <end position="907"/>
    </location>
</feature>
<feature type="region of interest" description="Disordered" evidence="1">
    <location>
        <begin position="894"/>
        <end position="969"/>
    </location>
</feature>
<feature type="region of interest" description="Disordered" evidence="1">
    <location>
        <begin position="684"/>
        <end position="706"/>
    </location>
</feature>
<dbReference type="InterPro" id="IPR050311">
    <property type="entry name" value="ORC1/CDC6"/>
</dbReference>
<dbReference type="GO" id="GO:0006270">
    <property type="term" value="P:DNA replication initiation"/>
    <property type="evidence" value="ECO:0007669"/>
    <property type="project" value="TreeGrafter"/>
</dbReference>
<evidence type="ECO:0000256" key="1">
    <source>
        <dbReference type="SAM" id="MobiDB-lite"/>
    </source>
</evidence>
<name>A0A4D9D3N4_9STRA</name>
<feature type="compositionally biased region" description="Basic and acidic residues" evidence="1">
    <location>
        <begin position="1161"/>
        <end position="1176"/>
    </location>
</feature>
<feature type="compositionally biased region" description="Polar residues" evidence="1">
    <location>
        <begin position="1205"/>
        <end position="1224"/>
    </location>
</feature>
<feature type="region of interest" description="Disordered" evidence="1">
    <location>
        <begin position="494"/>
        <end position="672"/>
    </location>
</feature>
<feature type="compositionally biased region" description="Low complexity" evidence="1">
    <location>
        <begin position="543"/>
        <end position="574"/>
    </location>
</feature>
<proteinExistence type="predicted"/>
<feature type="region of interest" description="Disordered" evidence="1">
    <location>
        <begin position="1081"/>
        <end position="1236"/>
    </location>
</feature>
<dbReference type="Gene3D" id="1.10.8.60">
    <property type="match status" value="1"/>
</dbReference>
<dbReference type="GO" id="GO:0033314">
    <property type="term" value="P:mitotic DNA replication checkpoint signaling"/>
    <property type="evidence" value="ECO:0007669"/>
    <property type="project" value="TreeGrafter"/>
</dbReference>
<feature type="compositionally biased region" description="Gly residues" evidence="1">
    <location>
        <begin position="929"/>
        <end position="939"/>
    </location>
</feature>
<dbReference type="Gene3D" id="3.40.50.300">
    <property type="entry name" value="P-loop containing nucleotide triphosphate hydrolases"/>
    <property type="match status" value="1"/>
</dbReference>
<protein>
    <submittedName>
        <fullName evidence="2">Uncharacterized protein</fullName>
    </submittedName>
</protein>
<dbReference type="SUPFAM" id="SSF52540">
    <property type="entry name" value="P-loop containing nucleoside triphosphate hydrolases"/>
    <property type="match status" value="1"/>
</dbReference>
<dbReference type="GO" id="GO:0003688">
    <property type="term" value="F:DNA replication origin binding"/>
    <property type="evidence" value="ECO:0007669"/>
    <property type="project" value="TreeGrafter"/>
</dbReference>
<feature type="region of interest" description="Disordered" evidence="1">
    <location>
        <begin position="1358"/>
        <end position="1528"/>
    </location>
</feature>
<evidence type="ECO:0000313" key="3">
    <source>
        <dbReference type="Proteomes" id="UP000355283"/>
    </source>
</evidence>
<feature type="compositionally biased region" description="Polar residues" evidence="1">
    <location>
        <begin position="1518"/>
        <end position="1528"/>
    </location>
</feature>
<feature type="region of interest" description="Disordered" evidence="1">
    <location>
        <begin position="369"/>
        <end position="413"/>
    </location>
</feature>
<reference evidence="2 3" key="1">
    <citation type="submission" date="2019-01" db="EMBL/GenBank/DDBJ databases">
        <title>Nuclear Genome Assembly of the Microalgal Biofuel strain Nannochloropsis salina CCMP1776.</title>
        <authorList>
            <person name="Hovde B."/>
        </authorList>
    </citation>
    <scope>NUCLEOTIDE SEQUENCE [LARGE SCALE GENOMIC DNA]</scope>
    <source>
        <strain evidence="2 3">CCMP1776</strain>
    </source>
</reference>
<evidence type="ECO:0000313" key="2">
    <source>
        <dbReference type="EMBL" id="TFJ86050.1"/>
    </source>
</evidence>
<sequence>MSRIEVTEELLMSLGWKITVKKGRTVSVEPPQDGGLGLENFPICFATVSEVVAYFTAEARHLDPALADKIIKTAAAEAFKCYLRAKGWEIRPANRRQGPLIGSFPRRVAVFFVPPGSRFPDAGVEGKDFFSHRSLFEALLETEAGNRVLTGVSSEEAGEMVLESIFAEAWRCLEEAGGWKVDCGDDLATIEYAPAGESRPLSVFKGKREFLRACYSIATTRGLPPLPVAALRTEDTLEERSEALWCKMTSPRYNYTWAYQIDGRPYIVPREMRDLEEAVRDETAFESGSHLVSCLLGGASSAPAATFASASHSPVCSPSILPASRALSSSLDPPRPPLEEKVSHRNVLAATLGRGTRCYEASSCPALSVADPRSASRPSSTQPSAETGRAGGSRGASGEGRPSRGTPGAGIIDISQGDHALSIDDDWPRFVEVLPRHGFGYAYRTSRSDANGGVALLLPQHAGKNVESWMVEGRDWFRNKEQIVPYIQARYKTSHHRTDYQSPRGARALNRKTRNAAGASKIAGASVASSCDSRSAKENIDFSSTSSLSSTAGPPAPSRTATMNAASASSRNSSFQKRKAGRMRNVFELERDETDGAEEVAQGPIVKKESGARRVVGKKKQKLGGRTGTAENDGDGEEEGEVGVGKAKPTTRAHKKREKALDGRRGGGGSRTHIIKVEVPGCQKGLSKAKGKQSRARGSPEGGDASDYRYYIDVSENENWVYRYLKDWHGWCTKSGFRKQDGTDSGYRYCTPRYSEAHQEEGKHWFRSLADVKEYVSRHVEAGCLPFASILNDSESTGDGSPSVGGAAAVMTAEGEGMEEGAGEEGRSSAEVTGFESLEEMTRKLVTFHGFVTEGRKVIPPGGSARGQRGEDYLEGLDDLQAYVLEKIQGLLPTQDNPSFNASSSPNWGPMGRPVGASSSIGEPDMGNGKAGQGMGAGRNKGKRGPGRPSSNKAVVARPSEGNGRAYGGDGLSGEIGKVLQPTDLLDQTVLLQKLIRYYGWKKQWPEARSLIQESIYIPPGGKRPSAGGVAGVDFAISFEHLRQLVVRKYFKGEDLLTEHAVPVVEEIDLDLTKERHFSMIRAGREKDGEEEEEEDDDDEEDEEDDDDEEEEEKEEEKEEEEDAEEREKAEGKVGEMEGETWSGQREDCMEIDLHPALSEDQERREERDREERMEEMSPETGTSRDERTKGHIRGVAGEKDAHDQSQPTESGGGKTYSSPQSPLSGAREEVLHSHARSNSRLESHFSVLAPGEWFQRDHLVAWLRDGKTFNAALDVLMKTHEWQVLPSQGKFTSTSGKFYVAPGGRTPWEGGTHGVDYLTDHEELIEYVTNGFGLLTNQFAPVTAALRPDRLYRKIISPLHDRSRHSTRSGRTYPPIPSDEPASTQMEESPSALRLDGEVEEEEDGRGRERRGDTSIGPFIENAGKQSAGGERSDREASGGVGDRVGGGGLRGNTRDSLRGDSKGAGRLFSSNFPSLDTDAEVASPAGGGDVCQGPGRPEDEESARRLSTESVHGPGSSLSYQTPSLSRSTAKRRCLEKSAEALASAVSSVPLLTPMEVDRYTYSVLKAKRWTLALRPPAPSSSNHAMYELIPPQEEGLPTRPFNSEKDALLWARDEGGLVSSQELQTHAEACPYQPIIAEMEVARSRLGQAGSGDCHVSAVREVESRRLLDFYMAYLLDPTGAWLRVGGLPGTGKTLAVQHSEALLAHALASRGVSARPTFVRLNCAAYSAPKSFLEALAAQLHLTGGTGSFASASSRRMSLGAVREPLTEDALWAKLEERLRSVKRPDMNGRGTGGTLSDVLSSPLIKSMTSWFRGGGAGAATKAAEETTREVSEEQEAAGGDRRLDSSVVKANELVGRTVVLVLDELDQFIATNRETIGCVARLISNVIMVAGSRALLVTVSNTIDDHTALGALWSKVKTGRSPACWIDYAGHDEDRALAAGIGEDKLEPIIFRPFQDAELVQILKVCVGDTFQAPALAMIAKRVTSSRGDARVAVDTCRRALERHVRTLDEKAKTWCPASLMEGEKDNGDKSVEVRDSERQVTAAEANAASKEMDVDVGKDIGKLPQHARFLLLVLLHMTTTRGGGKGGNQVKLADLQNEYTQQAKAILGASQLGASSNFEDNLEWIDENGLVEKGKGGKAKVVSPRVDWATVLPKLTVQDKTHFKALLPK</sequence>
<comment type="caution">
    <text evidence="2">The sequence shown here is derived from an EMBL/GenBank/DDBJ whole genome shotgun (WGS) entry which is preliminary data.</text>
</comment>
<feature type="compositionally biased region" description="Basic residues" evidence="1">
    <location>
        <begin position="649"/>
        <end position="658"/>
    </location>
</feature>
<feature type="compositionally biased region" description="Acidic residues" evidence="1">
    <location>
        <begin position="632"/>
        <end position="641"/>
    </location>
</feature>
<accession>A0A4D9D3N4</accession>
<dbReference type="Proteomes" id="UP000355283">
    <property type="component" value="Unassembled WGS sequence"/>
</dbReference>
<dbReference type="PANTHER" id="PTHR10763:SF26">
    <property type="entry name" value="CELL DIVISION CONTROL PROTEIN 6 HOMOLOG"/>
    <property type="match status" value="1"/>
</dbReference>
<dbReference type="PANTHER" id="PTHR10763">
    <property type="entry name" value="CELL DIVISION CONTROL PROTEIN 6-RELATED"/>
    <property type="match status" value="1"/>
</dbReference>
<feature type="compositionally biased region" description="Acidic residues" evidence="1">
    <location>
        <begin position="1089"/>
        <end position="1125"/>
    </location>
</feature>
<feature type="compositionally biased region" description="Gly residues" evidence="1">
    <location>
        <begin position="1440"/>
        <end position="1452"/>
    </location>
</feature>
<keyword evidence="3" id="KW-1185">Reference proteome</keyword>
<feature type="compositionally biased region" description="Basic and acidic residues" evidence="1">
    <location>
        <begin position="1145"/>
        <end position="1154"/>
    </location>
</feature>
<feature type="compositionally biased region" description="Gly residues" evidence="1">
    <location>
        <begin position="389"/>
        <end position="398"/>
    </location>
</feature>
<gene>
    <name evidence="2" type="ORF">NSK_002870</name>
</gene>
<feature type="compositionally biased region" description="Basic and acidic residues" evidence="1">
    <location>
        <begin position="1454"/>
        <end position="1465"/>
    </location>
</feature>
<dbReference type="GO" id="GO:0005634">
    <property type="term" value="C:nucleus"/>
    <property type="evidence" value="ECO:0007669"/>
    <property type="project" value="TreeGrafter"/>
</dbReference>
<dbReference type="OrthoDB" id="1926878at2759"/>
<organism evidence="2 3">
    <name type="scientific">Nannochloropsis salina CCMP1776</name>
    <dbReference type="NCBI Taxonomy" id="1027361"/>
    <lineage>
        <taxon>Eukaryota</taxon>
        <taxon>Sar</taxon>
        <taxon>Stramenopiles</taxon>
        <taxon>Ochrophyta</taxon>
        <taxon>Eustigmatophyceae</taxon>
        <taxon>Eustigmatales</taxon>
        <taxon>Monodopsidaceae</taxon>
        <taxon>Microchloropsis</taxon>
        <taxon>Microchloropsis salina</taxon>
    </lineage>
</organism>
<dbReference type="EMBL" id="SDOX01000010">
    <property type="protein sequence ID" value="TFJ86050.1"/>
    <property type="molecule type" value="Genomic_DNA"/>
</dbReference>
<dbReference type="InterPro" id="IPR027417">
    <property type="entry name" value="P-loop_NTPase"/>
</dbReference>